<keyword evidence="2" id="KW-1185">Reference proteome</keyword>
<gene>
    <name evidence="1" type="ORF">GUJ93_ZPchr0010g9186</name>
</gene>
<proteinExistence type="predicted"/>
<dbReference type="Proteomes" id="UP000729402">
    <property type="component" value="Unassembled WGS sequence"/>
</dbReference>
<sequence length="76" mass="8414">MRICCGGVTVRIKRQGLTKGTRILLLGEAQEVLANLWRRCAVAYPKPNDAQVLVQCQGPYGPRQQGLGYEARSLGW</sequence>
<reference evidence="1" key="1">
    <citation type="journal article" date="2021" name="bioRxiv">
        <title>Whole Genome Assembly and Annotation of Northern Wild Rice, Zizania palustris L., Supports a Whole Genome Duplication in the Zizania Genus.</title>
        <authorList>
            <person name="Haas M."/>
            <person name="Kono T."/>
            <person name="Macchietto M."/>
            <person name="Millas R."/>
            <person name="McGilp L."/>
            <person name="Shao M."/>
            <person name="Duquette J."/>
            <person name="Hirsch C.N."/>
            <person name="Kimball J."/>
        </authorList>
    </citation>
    <scope>NUCLEOTIDE SEQUENCE</scope>
    <source>
        <tissue evidence="1">Fresh leaf tissue</tissue>
    </source>
</reference>
<reference evidence="1" key="2">
    <citation type="submission" date="2021-02" db="EMBL/GenBank/DDBJ databases">
        <authorList>
            <person name="Kimball J.A."/>
            <person name="Haas M.W."/>
            <person name="Macchietto M."/>
            <person name="Kono T."/>
            <person name="Duquette J."/>
            <person name="Shao M."/>
        </authorList>
    </citation>
    <scope>NUCLEOTIDE SEQUENCE</scope>
    <source>
        <tissue evidence="1">Fresh leaf tissue</tissue>
    </source>
</reference>
<dbReference type="EMBL" id="JAAALK010000082">
    <property type="protein sequence ID" value="KAG8085833.1"/>
    <property type="molecule type" value="Genomic_DNA"/>
</dbReference>
<evidence type="ECO:0000313" key="1">
    <source>
        <dbReference type="EMBL" id="KAG8085833.1"/>
    </source>
</evidence>
<evidence type="ECO:0000313" key="2">
    <source>
        <dbReference type="Proteomes" id="UP000729402"/>
    </source>
</evidence>
<dbReference type="AlphaFoldDB" id="A0A8J5WCP5"/>
<organism evidence="1 2">
    <name type="scientific">Zizania palustris</name>
    <name type="common">Northern wild rice</name>
    <dbReference type="NCBI Taxonomy" id="103762"/>
    <lineage>
        <taxon>Eukaryota</taxon>
        <taxon>Viridiplantae</taxon>
        <taxon>Streptophyta</taxon>
        <taxon>Embryophyta</taxon>
        <taxon>Tracheophyta</taxon>
        <taxon>Spermatophyta</taxon>
        <taxon>Magnoliopsida</taxon>
        <taxon>Liliopsida</taxon>
        <taxon>Poales</taxon>
        <taxon>Poaceae</taxon>
        <taxon>BOP clade</taxon>
        <taxon>Oryzoideae</taxon>
        <taxon>Oryzeae</taxon>
        <taxon>Zizaniinae</taxon>
        <taxon>Zizania</taxon>
    </lineage>
</organism>
<accession>A0A8J5WCP5</accession>
<protein>
    <submittedName>
        <fullName evidence="1">Uncharacterized protein</fullName>
    </submittedName>
</protein>
<name>A0A8J5WCP5_ZIZPA</name>
<comment type="caution">
    <text evidence="1">The sequence shown here is derived from an EMBL/GenBank/DDBJ whole genome shotgun (WGS) entry which is preliminary data.</text>
</comment>